<dbReference type="Pfam" id="PF01323">
    <property type="entry name" value="DSBA"/>
    <property type="match status" value="1"/>
</dbReference>
<dbReference type="PANTHER" id="PTHR13887:SF41">
    <property type="entry name" value="THIOREDOXIN SUPERFAMILY PROTEIN"/>
    <property type="match status" value="1"/>
</dbReference>
<evidence type="ECO:0000313" key="2">
    <source>
        <dbReference type="EMBL" id="KPM31108.1"/>
    </source>
</evidence>
<evidence type="ECO:0000259" key="1">
    <source>
        <dbReference type="Pfam" id="PF01323"/>
    </source>
</evidence>
<dbReference type="InterPro" id="IPR001853">
    <property type="entry name" value="DSBA-like_thioredoxin_dom"/>
</dbReference>
<dbReference type="Proteomes" id="UP000050280">
    <property type="component" value="Unassembled WGS sequence"/>
</dbReference>
<sequence length="186" mass="21244">MALKLFAMKKDVITVHVVSDVACPWCYIGKRRLATALEQWKGKTVEVTWCPYQLDPNIPASGLDGHTYLLRKFGDLERIHEMTERLKALGAIEGINFNFGDKWLAVNTLALHQLLHVARDAGYGTLLKERFFKAYFEENLPLNNLEVLQGIMGEFGWEPSTTKKFLPIKLLPLPYNKKLPITNNWG</sequence>
<dbReference type="OrthoDB" id="9799122at2"/>
<organism evidence="2 3">
    <name type="scientific">Croceitalea dokdonensis DOKDO 023</name>
    <dbReference type="NCBI Taxonomy" id="1300341"/>
    <lineage>
        <taxon>Bacteria</taxon>
        <taxon>Pseudomonadati</taxon>
        <taxon>Bacteroidota</taxon>
        <taxon>Flavobacteriia</taxon>
        <taxon>Flavobacteriales</taxon>
        <taxon>Flavobacteriaceae</taxon>
        <taxon>Croceitalea</taxon>
    </lineage>
</organism>
<dbReference type="GO" id="GO:0016491">
    <property type="term" value="F:oxidoreductase activity"/>
    <property type="evidence" value="ECO:0007669"/>
    <property type="project" value="InterPro"/>
</dbReference>
<dbReference type="GO" id="GO:0016853">
    <property type="term" value="F:isomerase activity"/>
    <property type="evidence" value="ECO:0007669"/>
    <property type="project" value="UniProtKB-KW"/>
</dbReference>
<proteinExistence type="predicted"/>
<reference evidence="2 3" key="1">
    <citation type="submission" date="2015-09" db="EMBL/GenBank/DDBJ databases">
        <title>Genome sequence of the marine flavobacterium Croceitalea dokdonensis DOKDO 023 that contains proton- and sodium-pumping rhodopsins.</title>
        <authorList>
            <person name="Kwon S.-K."/>
            <person name="Lee H.K."/>
            <person name="Kwak M.-J."/>
            <person name="Kim J.F."/>
        </authorList>
    </citation>
    <scope>NUCLEOTIDE SEQUENCE [LARGE SCALE GENOMIC DNA]</scope>
    <source>
        <strain evidence="2 3">DOKDO 023</strain>
    </source>
</reference>
<dbReference type="PATRIC" id="fig|1300341.3.peg.3238"/>
<dbReference type="CDD" id="cd03024">
    <property type="entry name" value="DsbA_FrnE"/>
    <property type="match status" value="1"/>
</dbReference>
<dbReference type="Gene3D" id="3.40.30.10">
    <property type="entry name" value="Glutaredoxin"/>
    <property type="match status" value="1"/>
</dbReference>
<dbReference type="EMBL" id="LDJX01000006">
    <property type="protein sequence ID" value="KPM31108.1"/>
    <property type="molecule type" value="Genomic_DNA"/>
</dbReference>
<dbReference type="SUPFAM" id="SSF52833">
    <property type="entry name" value="Thioredoxin-like"/>
    <property type="match status" value="1"/>
</dbReference>
<feature type="domain" description="DSBA-like thioredoxin" evidence="1">
    <location>
        <begin position="14"/>
        <end position="166"/>
    </location>
</feature>
<dbReference type="PANTHER" id="PTHR13887">
    <property type="entry name" value="GLUTATHIONE S-TRANSFERASE KAPPA"/>
    <property type="match status" value="1"/>
</dbReference>
<dbReference type="STRING" id="1300341.I595_3087"/>
<accession>A0A0N8H3P0</accession>
<dbReference type="AlphaFoldDB" id="A0A0N8H3P0"/>
<gene>
    <name evidence="2" type="ORF">I595_3087</name>
</gene>
<name>A0A0N8H3P0_9FLAO</name>
<evidence type="ECO:0000313" key="3">
    <source>
        <dbReference type="Proteomes" id="UP000050280"/>
    </source>
</evidence>
<keyword evidence="3" id="KW-1185">Reference proteome</keyword>
<dbReference type="InterPro" id="IPR036249">
    <property type="entry name" value="Thioredoxin-like_sf"/>
</dbReference>
<protein>
    <submittedName>
        <fullName evidence="2">2-hydroxychromene-2-carboxylate isomerase/DsbA-like thioredoxin domain</fullName>
    </submittedName>
</protein>
<keyword evidence="2" id="KW-0413">Isomerase</keyword>
<comment type="caution">
    <text evidence="2">The sequence shown here is derived from an EMBL/GenBank/DDBJ whole genome shotgun (WGS) entry which is preliminary data.</text>
</comment>